<feature type="domain" description="HTH cro/C1-type" evidence="4">
    <location>
        <begin position="37"/>
        <end position="91"/>
    </location>
</feature>
<dbReference type="PANTHER" id="PTHR46797">
    <property type="entry name" value="HTH-TYPE TRANSCRIPTIONAL REGULATOR"/>
    <property type="match status" value="1"/>
</dbReference>
<evidence type="ECO:0000313" key="5">
    <source>
        <dbReference type="EMBL" id="PFG28541.1"/>
    </source>
</evidence>
<keyword evidence="3" id="KW-0804">Transcription</keyword>
<accession>A0A2A9DQ84</accession>
<sequence length="133" mass="14147">MATQTSLYARPHGTSAEVMGAVRFPEPLLREALGEALRSFRAEKHTTLRQLAKAANVSPGYISELERGRKEVSSELLASICSALDASVADVLIEAASTMALANVNVSAELNSPTAPREISAQKIERPLAMVNG</sequence>
<dbReference type="GO" id="GO:0003700">
    <property type="term" value="F:DNA-binding transcription factor activity"/>
    <property type="evidence" value="ECO:0007669"/>
    <property type="project" value="TreeGrafter"/>
</dbReference>
<dbReference type="InterPro" id="IPR050807">
    <property type="entry name" value="TransReg_Diox_bact_type"/>
</dbReference>
<dbReference type="FunFam" id="1.10.260.40:FF:000032">
    <property type="entry name" value="Transcriptional regulator ClgR"/>
    <property type="match status" value="1"/>
</dbReference>
<evidence type="ECO:0000256" key="1">
    <source>
        <dbReference type="ARBA" id="ARBA00023015"/>
    </source>
</evidence>
<evidence type="ECO:0000256" key="2">
    <source>
        <dbReference type="ARBA" id="ARBA00023125"/>
    </source>
</evidence>
<dbReference type="CDD" id="cd00093">
    <property type="entry name" value="HTH_XRE"/>
    <property type="match status" value="1"/>
</dbReference>
<dbReference type="InterPro" id="IPR010982">
    <property type="entry name" value="Lambda_DNA-bd_dom_sf"/>
</dbReference>
<dbReference type="STRING" id="1724.GCA_001044175_01036"/>
<dbReference type="OrthoDB" id="3188736at2"/>
<reference evidence="5 6" key="1">
    <citation type="submission" date="2017-10" db="EMBL/GenBank/DDBJ databases">
        <title>Sequencing the genomes of 1000 actinobacteria strains.</title>
        <authorList>
            <person name="Klenk H.-P."/>
        </authorList>
    </citation>
    <scope>NUCLEOTIDE SEQUENCE [LARGE SCALE GENOMIC DNA]</scope>
    <source>
        <strain evidence="5 6">DSM 20688</strain>
    </source>
</reference>
<keyword evidence="6" id="KW-1185">Reference proteome</keyword>
<dbReference type="SUPFAM" id="SSF47413">
    <property type="entry name" value="lambda repressor-like DNA-binding domains"/>
    <property type="match status" value="1"/>
</dbReference>
<name>A0A2A9DQ84_9CORY</name>
<proteinExistence type="predicted"/>
<dbReference type="SMART" id="SM00530">
    <property type="entry name" value="HTH_XRE"/>
    <property type="match status" value="1"/>
</dbReference>
<dbReference type="GO" id="GO:0003677">
    <property type="term" value="F:DNA binding"/>
    <property type="evidence" value="ECO:0007669"/>
    <property type="project" value="UniProtKB-KW"/>
</dbReference>
<evidence type="ECO:0000259" key="4">
    <source>
        <dbReference type="PROSITE" id="PS50943"/>
    </source>
</evidence>
<dbReference type="PANTHER" id="PTHR46797:SF1">
    <property type="entry name" value="METHYLPHOSPHONATE SYNTHASE"/>
    <property type="match status" value="1"/>
</dbReference>
<dbReference type="PROSITE" id="PS50943">
    <property type="entry name" value="HTH_CROC1"/>
    <property type="match status" value="1"/>
</dbReference>
<gene>
    <name evidence="5" type="ORF">ATK06_1653</name>
</gene>
<dbReference type="Proteomes" id="UP000221653">
    <property type="component" value="Unassembled WGS sequence"/>
</dbReference>
<dbReference type="GO" id="GO:0005829">
    <property type="term" value="C:cytosol"/>
    <property type="evidence" value="ECO:0007669"/>
    <property type="project" value="TreeGrafter"/>
</dbReference>
<dbReference type="RefSeq" id="WP_083985893.1">
    <property type="nucleotide sequence ID" value="NZ_LDYE01000003.1"/>
</dbReference>
<comment type="caution">
    <text evidence="5">The sequence shown here is derived from an EMBL/GenBank/DDBJ whole genome shotgun (WGS) entry which is preliminary data.</text>
</comment>
<dbReference type="InterPro" id="IPR001387">
    <property type="entry name" value="Cro/C1-type_HTH"/>
</dbReference>
<evidence type="ECO:0000313" key="6">
    <source>
        <dbReference type="Proteomes" id="UP000221653"/>
    </source>
</evidence>
<dbReference type="Gene3D" id="1.10.260.40">
    <property type="entry name" value="lambda repressor-like DNA-binding domains"/>
    <property type="match status" value="1"/>
</dbReference>
<dbReference type="AlphaFoldDB" id="A0A2A9DQ84"/>
<keyword evidence="1" id="KW-0805">Transcription regulation</keyword>
<organism evidence="5 6">
    <name type="scientific">Corynebacterium renale</name>
    <dbReference type="NCBI Taxonomy" id="1724"/>
    <lineage>
        <taxon>Bacteria</taxon>
        <taxon>Bacillati</taxon>
        <taxon>Actinomycetota</taxon>
        <taxon>Actinomycetes</taxon>
        <taxon>Mycobacteriales</taxon>
        <taxon>Corynebacteriaceae</taxon>
        <taxon>Corynebacterium</taxon>
    </lineage>
</organism>
<keyword evidence="2 5" id="KW-0238">DNA-binding</keyword>
<dbReference type="Pfam" id="PF13560">
    <property type="entry name" value="HTH_31"/>
    <property type="match status" value="1"/>
</dbReference>
<evidence type="ECO:0000256" key="3">
    <source>
        <dbReference type="ARBA" id="ARBA00023163"/>
    </source>
</evidence>
<dbReference type="EMBL" id="PDJF01000001">
    <property type="protein sequence ID" value="PFG28541.1"/>
    <property type="molecule type" value="Genomic_DNA"/>
</dbReference>
<protein>
    <submittedName>
        <fullName evidence="5">DNA-binding XRE family transcriptional regulator</fullName>
    </submittedName>
</protein>